<keyword evidence="1" id="KW-1133">Transmembrane helix</keyword>
<dbReference type="PANTHER" id="PTHR37308:SF1">
    <property type="entry name" value="POLYPRENYL-PHOSPHATE TRANSPORTER"/>
    <property type="match status" value="1"/>
</dbReference>
<evidence type="ECO:0008006" key="4">
    <source>
        <dbReference type="Google" id="ProtNLM"/>
    </source>
</evidence>
<name>K9ASV9_9STAP</name>
<gene>
    <name evidence="2" type="ORF">C273_10727</name>
</gene>
<dbReference type="PANTHER" id="PTHR37308">
    <property type="entry name" value="INTEGRAL MEMBRANE PROTEIN"/>
    <property type="match status" value="1"/>
</dbReference>
<dbReference type="RefSeq" id="WP_009384900.1">
    <property type="nucleotide sequence ID" value="NZ_AMSQ01000025.1"/>
</dbReference>
<dbReference type="EMBL" id="AMSQ01000025">
    <property type="protein sequence ID" value="EKU45717.1"/>
    <property type="molecule type" value="Genomic_DNA"/>
</dbReference>
<comment type="caution">
    <text evidence="2">The sequence shown here is derived from an EMBL/GenBank/DDBJ whole genome shotgun (WGS) entry which is preliminary data.</text>
</comment>
<keyword evidence="1" id="KW-0472">Membrane</keyword>
<organism evidence="2 3">
    <name type="scientific">Staphylococcus massiliensis S46</name>
    <dbReference type="NCBI Taxonomy" id="1229783"/>
    <lineage>
        <taxon>Bacteria</taxon>
        <taxon>Bacillati</taxon>
        <taxon>Bacillota</taxon>
        <taxon>Bacilli</taxon>
        <taxon>Bacillales</taxon>
        <taxon>Staphylococcaceae</taxon>
        <taxon>Staphylococcus</taxon>
    </lineage>
</organism>
<dbReference type="OrthoDB" id="9793746at2"/>
<feature type="transmembrane region" description="Helical" evidence="1">
    <location>
        <begin position="20"/>
        <end position="39"/>
    </location>
</feature>
<protein>
    <recommendedName>
        <fullName evidence="4">DUF368 domain-containing protein</fullName>
    </recommendedName>
</protein>
<keyword evidence="1" id="KW-0812">Transmembrane</keyword>
<reference evidence="2 3" key="1">
    <citation type="journal article" date="2013" name="Genome Announc.">
        <title>Genome Sequence of Staphylococcus massiliensis Strain S46, Isolated from the Surface of Healthy Human Skin.</title>
        <authorList>
            <person name="Srivastav R."/>
            <person name="Singh A."/>
            <person name="Jangir P.K."/>
            <person name="Kumari C."/>
            <person name="Muduli S."/>
            <person name="Sharma R."/>
        </authorList>
    </citation>
    <scope>NUCLEOTIDE SEQUENCE [LARGE SCALE GENOMIC DNA]</scope>
    <source>
        <strain evidence="2 3">S46</strain>
    </source>
</reference>
<proteinExistence type="predicted"/>
<feature type="transmembrane region" description="Helical" evidence="1">
    <location>
        <begin position="51"/>
        <end position="69"/>
    </location>
</feature>
<dbReference type="Pfam" id="PF04018">
    <property type="entry name" value="VCA0040-like"/>
    <property type="match status" value="1"/>
</dbReference>
<evidence type="ECO:0000256" key="1">
    <source>
        <dbReference type="SAM" id="Phobius"/>
    </source>
</evidence>
<keyword evidence="3" id="KW-1185">Reference proteome</keyword>
<dbReference type="Proteomes" id="UP000009885">
    <property type="component" value="Unassembled WGS sequence"/>
</dbReference>
<feature type="transmembrane region" description="Helical" evidence="1">
    <location>
        <begin position="230"/>
        <end position="250"/>
    </location>
</feature>
<feature type="transmembrane region" description="Helical" evidence="1">
    <location>
        <begin position="117"/>
        <end position="136"/>
    </location>
</feature>
<feature type="transmembrane region" description="Helical" evidence="1">
    <location>
        <begin position="89"/>
        <end position="108"/>
    </location>
</feature>
<evidence type="ECO:0000313" key="2">
    <source>
        <dbReference type="EMBL" id="EKU45717.1"/>
    </source>
</evidence>
<accession>K9ASV9</accession>
<feature type="transmembrane region" description="Helical" evidence="1">
    <location>
        <begin position="256"/>
        <end position="276"/>
    </location>
</feature>
<dbReference type="AlphaFoldDB" id="K9ASV9"/>
<dbReference type="PATRIC" id="fig|1229783.3.peg.2133"/>
<evidence type="ECO:0000313" key="3">
    <source>
        <dbReference type="Proteomes" id="UP000009885"/>
    </source>
</evidence>
<dbReference type="InterPro" id="IPR007163">
    <property type="entry name" value="VCA0040-like"/>
</dbReference>
<sequence length="286" mass="30838">MKQFKWTNIFRGFAMGTSDLIPGVSGGTIALLLGIYDDFINAVSRLFSKDFLKSILFLIPIGIGMLLAIGSLSKLINYLLSEHHVPTNFFFLGLIIGIIPFLLTLANYKKNFKGKHYVLIFLGIALLVGLTLMNGGSKHEPAHLDINLGFLIKCFIGGILASSAMLLPGISGSFILLLIGIYGSVTFAISELTSFNFSVLPVIIAVGLGILVGFATTSKLINYCLTHHPYLTYAVILGLVIGSIAAIFPGLPTTPLTWIVSIITLIVGFCISYFLGKETAKTETID</sequence>
<dbReference type="STRING" id="1229783.C273_10727"/>
<feature type="transmembrane region" description="Helical" evidence="1">
    <location>
        <begin position="199"/>
        <end position="218"/>
    </location>
</feature>
<dbReference type="eggNOG" id="COG2035">
    <property type="taxonomic scope" value="Bacteria"/>
</dbReference>